<keyword evidence="8 9" id="KW-0539">Nucleus</keyword>
<dbReference type="InterPro" id="IPR024954">
    <property type="entry name" value="SSRP1_DD"/>
</dbReference>
<dbReference type="SMART" id="SM01287">
    <property type="entry name" value="Rtt106"/>
    <property type="match status" value="1"/>
</dbReference>
<evidence type="ECO:0000256" key="5">
    <source>
        <dbReference type="ARBA" id="ARBA00023015"/>
    </source>
</evidence>
<dbReference type="Pfam" id="PF08512">
    <property type="entry name" value="Rttp106-like_middle"/>
    <property type="match status" value="1"/>
</dbReference>
<dbReference type="InterPro" id="IPR000969">
    <property type="entry name" value="SSRP1/POB3"/>
</dbReference>
<dbReference type="CDD" id="cd13230">
    <property type="entry name" value="PH1_SSRP1-like"/>
    <property type="match status" value="1"/>
</dbReference>
<keyword evidence="5 9" id="KW-0805">Transcription regulation</keyword>
<dbReference type="GO" id="GO:0035101">
    <property type="term" value="C:FACT complex"/>
    <property type="evidence" value="ECO:0007669"/>
    <property type="project" value="TreeGrafter"/>
</dbReference>
<dbReference type="InterPro" id="IPR048993">
    <property type="entry name" value="SSRP1-like_PH1"/>
</dbReference>
<feature type="domain" description="Histone chaperone RTT106/FACT complex subunit SPT16-like middle" evidence="11">
    <location>
        <begin position="276"/>
        <end position="370"/>
    </location>
</feature>
<gene>
    <name evidence="12" type="ORF">ECRASSUSDP1_LOCUS12929</name>
</gene>
<dbReference type="Pfam" id="PF21103">
    <property type="entry name" value="PH1_SSRP1-like"/>
    <property type="match status" value="1"/>
</dbReference>
<dbReference type="EMBL" id="CAMPGE010012849">
    <property type="protein sequence ID" value="CAI2371605.1"/>
    <property type="molecule type" value="Genomic_DNA"/>
</dbReference>
<sequence>METKQKLSKEPKTSKRCTLGWNWGFYDLDDSKFTFRVNNQECFHIPYQHISIATANGKNEVTVEINKDEKTATRSDILTECRFFVPNPDLDEEEKAEKDGVKETDEIDIEEIGKTPAQIVTNRIIKKAGIGEFSGDIITSIPECPMLIPRGKYSLEIYETFVKFHGRTHDYKILFKDINRSFLLPKPDSYHLIYIIALNNPIRQGQTTHNYLAMQIQKDSEVAIQVNLSQEEINKRYQGVEQEMKGNLYDIIAKIFKMILGISIIVPSGFSSAEDKEGVKCNVKANEGYLYPLKKSLLWIHKPVSYIRHSDIQHCEFARVSEFASHSSRSFDCTIVTHNGDTITFSGIDTQEYKPISAYFASKKLKVKKIDDGEEENQELAGELEEDSNDEDDEDFVVGDEKEESLPSDDDLVDESD</sequence>
<evidence type="ECO:0000313" key="12">
    <source>
        <dbReference type="EMBL" id="CAI2371605.1"/>
    </source>
</evidence>
<comment type="subcellular location">
    <subcellularLocation>
        <location evidence="9">Nucleus</location>
    </subcellularLocation>
    <subcellularLocation>
        <location evidence="9">Chromosome</location>
    </subcellularLocation>
</comment>
<dbReference type="Gene3D" id="2.30.29.150">
    <property type="match status" value="1"/>
</dbReference>
<evidence type="ECO:0000256" key="2">
    <source>
        <dbReference type="ARBA" id="ARBA00022454"/>
    </source>
</evidence>
<keyword evidence="13" id="KW-1185">Reference proteome</keyword>
<dbReference type="GO" id="GO:0042393">
    <property type="term" value="F:histone binding"/>
    <property type="evidence" value="ECO:0007669"/>
    <property type="project" value="TreeGrafter"/>
</dbReference>
<dbReference type="PANTHER" id="PTHR45849">
    <property type="entry name" value="FACT COMPLEX SUBUNIT SSRP1"/>
    <property type="match status" value="1"/>
</dbReference>
<comment type="similarity">
    <text evidence="1 9">Belongs to the SSRP1 family.</text>
</comment>
<keyword evidence="7 9" id="KW-0234">DNA repair</keyword>
<dbReference type="PRINTS" id="PR00887">
    <property type="entry name" value="SSRCOGNITION"/>
</dbReference>
<dbReference type="GO" id="GO:0031491">
    <property type="term" value="F:nucleosome binding"/>
    <property type="evidence" value="ECO:0007669"/>
    <property type="project" value="TreeGrafter"/>
</dbReference>
<keyword evidence="6 9" id="KW-0804">Transcription</keyword>
<evidence type="ECO:0000256" key="7">
    <source>
        <dbReference type="ARBA" id="ARBA00023204"/>
    </source>
</evidence>
<keyword evidence="4 9" id="KW-0227">DNA damage</keyword>
<dbReference type="Gene3D" id="2.30.29.220">
    <property type="entry name" value="Structure-specific recognition protein (SSRP1)"/>
    <property type="match status" value="1"/>
</dbReference>
<name>A0AAD1XEE8_EUPCR</name>
<dbReference type="GO" id="GO:0006260">
    <property type="term" value="P:DNA replication"/>
    <property type="evidence" value="ECO:0007669"/>
    <property type="project" value="UniProtKB-KW"/>
</dbReference>
<dbReference type="PANTHER" id="PTHR45849:SF1">
    <property type="entry name" value="FACT COMPLEX SUBUNIT SSRP1"/>
    <property type="match status" value="1"/>
</dbReference>
<dbReference type="AlphaFoldDB" id="A0AAD1XEE8"/>
<dbReference type="CDD" id="cd13231">
    <property type="entry name" value="PH2_SSRP1-like"/>
    <property type="match status" value="1"/>
</dbReference>
<comment type="function">
    <text evidence="9">Component of the FACT complex, a general chromatin factor that acts to reorganize nucleosomes. The FACT complex is involved in multiple processes that require DNA as a template such as mRNA elongation, DNA replication and DNA repair. During transcription elongation the FACT complex acts as a histone chaperone that both destabilizes and restores nucleosomal structure. It facilitates the passage of RNA polymerase II and transcription by promoting the dissociation of one histone H2A-H2B dimer from the nucleosome, then subsequently promotes the reestablishment of the nucleosome following the passage of RNA polymerase II.</text>
</comment>
<evidence type="ECO:0000259" key="11">
    <source>
        <dbReference type="SMART" id="SM01287"/>
    </source>
</evidence>
<evidence type="ECO:0000256" key="4">
    <source>
        <dbReference type="ARBA" id="ARBA00022763"/>
    </source>
</evidence>
<keyword evidence="3 9" id="KW-0235">DNA replication</keyword>
<dbReference type="Pfam" id="PF03531">
    <property type="entry name" value="SSrecog"/>
    <property type="match status" value="1"/>
</dbReference>
<dbReference type="InterPro" id="IPR050454">
    <property type="entry name" value="RTT106/SSRP1_HistChap/FACT"/>
</dbReference>
<dbReference type="GO" id="GO:0006281">
    <property type="term" value="P:DNA repair"/>
    <property type="evidence" value="ECO:0007669"/>
    <property type="project" value="UniProtKB-KW"/>
</dbReference>
<dbReference type="Gene3D" id="2.30.29.30">
    <property type="entry name" value="Pleckstrin-homology domain (PH domain)/Phosphotyrosine-binding domain (PTB)"/>
    <property type="match status" value="1"/>
</dbReference>
<dbReference type="InterPro" id="IPR011993">
    <property type="entry name" value="PH-like_dom_sf"/>
</dbReference>
<evidence type="ECO:0000256" key="9">
    <source>
        <dbReference type="RuleBase" id="RU364013"/>
    </source>
</evidence>
<feature type="region of interest" description="Disordered" evidence="10">
    <location>
        <begin position="374"/>
        <end position="417"/>
    </location>
</feature>
<dbReference type="FunFam" id="2.30.29.150:FF:000001">
    <property type="entry name" value="Fact complex subunit ssrp1"/>
    <property type="match status" value="1"/>
</dbReference>
<proteinExistence type="inferred from homology"/>
<dbReference type="GO" id="GO:0003677">
    <property type="term" value="F:DNA binding"/>
    <property type="evidence" value="ECO:0007669"/>
    <property type="project" value="InterPro"/>
</dbReference>
<keyword evidence="2 9" id="KW-0158">Chromosome</keyword>
<organism evidence="12 13">
    <name type="scientific">Euplotes crassus</name>
    <dbReference type="NCBI Taxonomy" id="5936"/>
    <lineage>
        <taxon>Eukaryota</taxon>
        <taxon>Sar</taxon>
        <taxon>Alveolata</taxon>
        <taxon>Ciliophora</taxon>
        <taxon>Intramacronucleata</taxon>
        <taxon>Spirotrichea</taxon>
        <taxon>Hypotrichia</taxon>
        <taxon>Euplotida</taxon>
        <taxon>Euplotidae</taxon>
        <taxon>Moneuplotes</taxon>
    </lineage>
</organism>
<evidence type="ECO:0000256" key="6">
    <source>
        <dbReference type="ARBA" id="ARBA00023163"/>
    </source>
</evidence>
<evidence type="ECO:0000256" key="3">
    <source>
        <dbReference type="ARBA" id="ARBA00022705"/>
    </source>
</evidence>
<dbReference type="InterPro" id="IPR038167">
    <property type="entry name" value="SSRP1_sf"/>
</dbReference>
<dbReference type="InterPro" id="IPR013719">
    <property type="entry name" value="RTT106/SPT16-like_middle_dom"/>
</dbReference>
<evidence type="ECO:0000256" key="10">
    <source>
        <dbReference type="SAM" id="MobiDB-lite"/>
    </source>
</evidence>
<reference evidence="12" key="1">
    <citation type="submission" date="2023-07" db="EMBL/GenBank/DDBJ databases">
        <authorList>
            <consortium name="AG Swart"/>
            <person name="Singh M."/>
            <person name="Singh A."/>
            <person name="Seah K."/>
            <person name="Emmerich C."/>
        </authorList>
    </citation>
    <scope>NUCLEOTIDE SEQUENCE</scope>
    <source>
        <strain evidence="12">DP1</strain>
    </source>
</reference>
<evidence type="ECO:0000256" key="1">
    <source>
        <dbReference type="ARBA" id="ARBA00010060"/>
    </source>
</evidence>
<evidence type="ECO:0000313" key="13">
    <source>
        <dbReference type="Proteomes" id="UP001295684"/>
    </source>
</evidence>
<protein>
    <recommendedName>
        <fullName evidence="9">FACT complex subunit SSRP1</fullName>
    </recommendedName>
</protein>
<evidence type="ECO:0000256" key="8">
    <source>
        <dbReference type="ARBA" id="ARBA00023242"/>
    </source>
</evidence>
<comment type="caution">
    <text evidence="12">The sequence shown here is derived from an EMBL/GenBank/DDBJ whole genome shotgun (WGS) entry which is preliminary data.</text>
</comment>
<dbReference type="Proteomes" id="UP001295684">
    <property type="component" value="Unassembled WGS sequence"/>
</dbReference>
<accession>A0AAD1XEE8</accession>
<dbReference type="SUPFAM" id="SSF50729">
    <property type="entry name" value="PH domain-like"/>
    <property type="match status" value="1"/>
</dbReference>